<keyword evidence="3" id="KW-1185">Reference proteome</keyword>
<gene>
    <name evidence="2" type="ORF">D0Y65_006917</name>
</gene>
<protein>
    <submittedName>
        <fullName evidence="2">Retrovirus-related Pol polyprotein from transposon TNT 1-94</fullName>
    </submittedName>
</protein>
<proteinExistence type="predicted"/>
<dbReference type="GO" id="GO:0003676">
    <property type="term" value="F:nucleic acid binding"/>
    <property type="evidence" value="ECO:0007669"/>
    <property type="project" value="InterPro"/>
</dbReference>
<dbReference type="Gene3D" id="3.30.420.10">
    <property type="entry name" value="Ribonuclease H-like superfamily/Ribonuclease H"/>
    <property type="match status" value="1"/>
</dbReference>
<dbReference type="Gene3D" id="1.10.3450.10">
    <property type="entry name" value="TTHA0068-like"/>
    <property type="match status" value="1"/>
</dbReference>
<dbReference type="InterPro" id="IPR023203">
    <property type="entry name" value="TTHA0068_sf"/>
</dbReference>
<dbReference type="Proteomes" id="UP000289340">
    <property type="component" value="Chromosome 3"/>
</dbReference>
<name>A0A445LBL5_GLYSO</name>
<accession>A0A445LBL5</accession>
<dbReference type="Pfam" id="PF14223">
    <property type="entry name" value="Retrotran_gag_2"/>
    <property type="match status" value="1"/>
</dbReference>
<dbReference type="PROSITE" id="PS50994">
    <property type="entry name" value="INTEGRASE"/>
    <property type="match status" value="1"/>
</dbReference>
<dbReference type="InterPro" id="IPR005500">
    <property type="entry name" value="DUF309"/>
</dbReference>
<dbReference type="InterPro" id="IPR001584">
    <property type="entry name" value="Integrase_cat-core"/>
</dbReference>
<dbReference type="AlphaFoldDB" id="A0A445LBL5"/>
<comment type="caution">
    <text evidence="2">The sequence shown here is derived from an EMBL/GenBank/DDBJ whole genome shotgun (WGS) entry which is preliminary data.</text>
</comment>
<dbReference type="PANTHER" id="PTHR34796">
    <property type="entry name" value="EXPRESSED PROTEIN"/>
    <property type="match status" value="1"/>
</dbReference>
<evidence type="ECO:0000259" key="1">
    <source>
        <dbReference type="PROSITE" id="PS50994"/>
    </source>
</evidence>
<sequence length="468" mass="53996">MHSSSSSMALLPPSSLGTLFHISSQHYLLNNSFHNPITLTPSSFNPPTHNYSKQHRDHRSFNSKLLAISYRYFIEEEDDDDDNKGENQNFDEAVALFNGGEYYKCHDYLEALWLNAEEPTRTLIHGILQCALDFHHLFNQVEKEAIEIVLSYMNLDLTLRTKQPTSTLKASNEYFAKNEKAERSNLLAKVISMKYKGKSNIREYIMEMSNLASKLKALKLELGEDLLVHLVLISLPAHFGQFKMSYNTQKDKWSLNELISHCVQEEERLQETDEERVSQVLLQERVSQKIKAVKSDRGGDYYGRYDGSGEQRPGPVAFFLKECEIVLQYTMPGKPSMNGVVERRNRTLKDMVRSMISHSSLPESLWGEALKTTTYILNRVPSKAVNKTPYELWTEQDNDEVLPQIPIQQPQQPQEVSLRRSDRERRSEIPDDYIIFLQEHEDDIGLTEDDPINFYQAVEVFGKCTKSL</sequence>
<feature type="domain" description="Integrase catalytic" evidence="1">
    <location>
        <begin position="291"/>
        <end position="397"/>
    </location>
</feature>
<reference evidence="2 3" key="1">
    <citation type="submission" date="2018-09" db="EMBL/GenBank/DDBJ databases">
        <title>A high-quality reference genome of wild soybean provides a powerful tool to mine soybean genomes.</title>
        <authorList>
            <person name="Xie M."/>
            <person name="Chung C.Y.L."/>
            <person name="Li M.-W."/>
            <person name="Wong F.-L."/>
            <person name="Chan T.-F."/>
            <person name="Lam H.-M."/>
        </authorList>
    </citation>
    <scope>NUCLEOTIDE SEQUENCE [LARGE SCALE GENOMIC DNA]</scope>
    <source>
        <strain evidence="3">cv. W05</strain>
        <tissue evidence="2">Hypocotyl of etiolated seedlings</tissue>
    </source>
</reference>
<dbReference type="SUPFAM" id="SSF53098">
    <property type="entry name" value="Ribonuclease H-like"/>
    <property type="match status" value="1"/>
</dbReference>
<dbReference type="InterPro" id="IPR036397">
    <property type="entry name" value="RNaseH_sf"/>
</dbReference>
<dbReference type="InterPro" id="IPR012337">
    <property type="entry name" value="RNaseH-like_sf"/>
</dbReference>
<evidence type="ECO:0000313" key="2">
    <source>
        <dbReference type="EMBL" id="RZC20264.1"/>
    </source>
</evidence>
<dbReference type="GO" id="GO:0015074">
    <property type="term" value="P:DNA integration"/>
    <property type="evidence" value="ECO:0007669"/>
    <property type="project" value="InterPro"/>
</dbReference>
<dbReference type="Pfam" id="PF03745">
    <property type="entry name" value="DUF309"/>
    <property type="match status" value="1"/>
</dbReference>
<dbReference type="SUPFAM" id="SSF140663">
    <property type="entry name" value="TTHA0068-like"/>
    <property type="match status" value="1"/>
</dbReference>
<organism evidence="2 3">
    <name type="scientific">Glycine soja</name>
    <name type="common">Wild soybean</name>
    <dbReference type="NCBI Taxonomy" id="3848"/>
    <lineage>
        <taxon>Eukaryota</taxon>
        <taxon>Viridiplantae</taxon>
        <taxon>Streptophyta</taxon>
        <taxon>Embryophyta</taxon>
        <taxon>Tracheophyta</taxon>
        <taxon>Spermatophyta</taxon>
        <taxon>Magnoliopsida</taxon>
        <taxon>eudicotyledons</taxon>
        <taxon>Gunneridae</taxon>
        <taxon>Pentapetalae</taxon>
        <taxon>rosids</taxon>
        <taxon>fabids</taxon>
        <taxon>Fabales</taxon>
        <taxon>Fabaceae</taxon>
        <taxon>Papilionoideae</taxon>
        <taxon>50 kb inversion clade</taxon>
        <taxon>NPAAA clade</taxon>
        <taxon>indigoferoid/millettioid clade</taxon>
        <taxon>Phaseoleae</taxon>
        <taxon>Glycine</taxon>
        <taxon>Glycine subgen. Soja</taxon>
    </lineage>
</organism>
<evidence type="ECO:0000313" key="3">
    <source>
        <dbReference type="Proteomes" id="UP000289340"/>
    </source>
</evidence>
<dbReference type="EMBL" id="QZWG01000003">
    <property type="protein sequence ID" value="RZC20264.1"/>
    <property type="molecule type" value="Genomic_DNA"/>
</dbReference>
<dbReference type="PANTHER" id="PTHR34796:SF1">
    <property type="entry name" value="EXPRESSED PROTEIN"/>
    <property type="match status" value="1"/>
</dbReference>